<gene>
    <name evidence="3" type="ORF">VHP8226_02701</name>
</gene>
<evidence type="ECO:0000259" key="2">
    <source>
        <dbReference type="Pfam" id="PF20250"/>
    </source>
</evidence>
<dbReference type="PANTHER" id="PTHR38032:SF1">
    <property type="entry name" value="RNA-BINDING PROTEIN KHPB N-TERMINAL DOMAIN-CONTAINING PROTEIN"/>
    <property type="match status" value="1"/>
</dbReference>
<dbReference type="InterPro" id="IPR046866">
    <property type="entry name" value="FapA_N"/>
</dbReference>
<dbReference type="RefSeq" id="WP_237485586.1">
    <property type="nucleotide sequence ID" value="NZ_CAKLCM010000003.1"/>
</dbReference>
<name>A0ABN8DMZ9_9VIBR</name>
<dbReference type="PANTHER" id="PTHR38032">
    <property type="entry name" value="POLYMERASE-RELATED"/>
    <property type="match status" value="1"/>
</dbReference>
<feature type="domain" description="Flagellar Assembly Protein A N-terminal region" evidence="2">
    <location>
        <begin position="81"/>
        <end position="259"/>
    </location>
</feature>
<protein>
    <recommendedName>
        <fullName evidence="2">Flagellar Assembly Protein A N-terminal region domain-containing protein</fullName>
    </recommendedName>
</protein>
<dbReference type="Proteomes" id="UP000838160">
    <property type="component" value="Unassembled WGS sequence"/>
</dbReference>
<feature type="coiled-coil region" evidence="1">
    <location>
        <begin position="426"/>
        <end position="504"/>
    </location>
</feature>
<dbReference type="Pfam" id="PF20250">
    <property type="entry name" value="FapA_N"/>
    <property type="match status" value="1"/>
</dbReference>
<sequence length="557" mass="59727">MWKTVLSLSEDKTIVTAKLPKEHDRGMSLEPGIISAMLSELEADKFYLDQSAVNQFVKCAQDAKGEAFQGIDIAFVQDAKVEVILSEQDMLASMKVTGAYAGNPATPAVLINLLAEAKVVKGINKKALKKVILLSNTLKAGQEYVQPIAIGKPPKEGKDSRFVPLTEDPRNRVLKPQASGDGDKVDMRDLGAVVTVDRGTPVMKRIPAEEGEIGYTVTGVVIPPKEVKDTPFAPGKGTQPSSKNPNVLVAIEPGMPIIKPTTVDIDEAMVVKDVDISTGHIKFNGSVVISGNVEANMNVEATGMITVGGFVESATLKSQQDIVIGKGIIGHNVDDGEPKSCTIECGGNLTANYAQFSNISAKGDIQFAVHCLNNDIRCDGDLSVVGTNKKQGILSGGAAEVGGKVLCNQLGVEGDTATKITAFANYKVYADKLAELERQYTVLQERKMASVRREIELKKIAKSNRTAEQNAELEALNSANTDAIDQLNEEKALLNLELEKQRAVTTVEALVQTHTRVTVVFSEDHVTTKKTGGPTVFSYDGSSVNLASKLKAEDFNM</sequence>
<organism evidence="3 4">
    <name type="scientific">Vibrio hippocampi</name>
    <dbReference type="NCBI Taxonomy" id="654686"/>
    <lineage>
        <taxon>Bacteria</taxon>
        <taxon>Pseudomonadati</taxon>
        <taxon>Pseudomonadota</taxon>
        <taxon>Gammaproteobacteria</taxon>
        <taxon>Vibrionales</taxon>
        <taxon>Vibrionaceae</taxon>
        <taxon>Vibrio</taxon>
    </lineage>
</organism>
<dbReference type="Pfam" id="PF03961">
    <property type="entry name" value="FapA"/>
    <property type="match status" value="1"/>
</dbReference>
<evidence type="ECO:0000313" key="3">
    <source>
        <dbReference type="EMBL" id="CAH0528676.1"/>
    </source>
</evidence>
<evidence type="ECO:0000256" key="1">
    <source>
        <dbReference type="SAM" id="Coils"/>
    </source>
</evidence>
<comment type="caution">
    <text evidence="3">The sequence shown here is derived from an EMBL/GenBank/DDBJ whole genome shotgun (WGS) entry which is preliminary data.</text>
</comment>
<keyword evidence="4" id="KW-1185">Reference proteome</keyword>
<dbReference type="InterPro" id="IPR046865">
    <property type="entry name" value="FapA_b_solenoid"/>
</dbReference>
<accession>A0ABN8DMZ9</accession>
<dbReference type="InterPro" id="IPR005646">
    <property type="entry name" value="FapA"/>
</dbReference>
<reference evidence="3" key="1">
    <citation type="submission" date="2021-12" db="EMBL/GenBank/DDBJ databases">
        <authorList>
            <person name="Rodrigo-Torres L."/>
            <person name="Arahal R. D."/>
            <person name="Lucena T."/>
        </authorList>
    </citation>
    <scope>NUCLEOTIDE SEQUENCE</scope>
    <source>
        <strain evidence="3">CECT 8226</strain>
    </source>
</reference>
<evidence type="ECO:0000313" key="4">
    <source>
        <dbReference type="Proteomes" id="UP000838160"/>
    </source>
</evidence>
<proteinExistence type="predicted"/>
<dbReference type="EMBL" id="CAKLCM010000003">
    <property type="protein sequence ID" value="CAH0528676.1"/>
    <property type="molecule type" value="Genomic_DNA"/>
</dbReference>
<keyword evidence="1" id="KW-0175">Coiled coil</keyword>